<dbReference type="InterPro" id="IPR007042">
    <property type="entry name" value="SERRATE/Ars2_C"/>
</dbReference>
<dbReference type="Pfam" id="PF04959">
    <property type="entry name" value="ARS2"/>
    <property type="match status" value="1"/>
</dbReference>
<feature type="compositionally biased region" description="Basic and acidic residues" evidence="5">
    <location>
        <begin position="657"/>
        <end position="667"/>
    </location>
</feature>
<evidence type="ECO:0000256" key="2">
    <source>
        <dbReference type="ARBA" id="ARBA00005407"/>
    </source>
</evidence>
<dbReference type="GO" id="GO:0003723">
    <property type="term" value="F:RNA binding"/>
    <property type="evidence" value="ECO:0007669"/>
    <property type="project" value="InterPro"/>
</dbReference>
<dbReference type="GO" id="GO:0008270">
    <property type="term" value="F:zinc ion binding"/>
    <property type="evidence" value="ECO:0007669"/>
    <property type="project" value="UniProtKB-KW"/>
</dbReference>
<dbReference type="SUPFAM" id="SSF54928">
    <property type="entry name" value="RNA-binding domain, RBD"/>
    <property type="match status" value="1"/>
</dbReference>
<feature type="region of interest" description="Disordered" evidence="5">
    <location>
        <begin position="926"/>
        <end position="989"/>
    </location>
</feature>
<dbReference type="Gene3D" id="3.30.70.330">
    <property type="match status" value="1"/>
</dbReference>
<feature type="compositionally biased region" description="Low complexity" evidence="5">
    <location>
        <begin position="943"/>
        <end position="952"/>
    </location>
</feature>
<dbReference type="InterPro" id="IPR012677">
    <property type="entry name" value="Nucleotide-bd_a/b_plait_sf"/>
</dbReference>
<evidence type="ECO:0000256" key="5">
    <source>
        <dbReference type="SAM" id="MobiDB-lite"/>
    </source>
</evidence>
<dbReference type="Proteomes" id="UP000199727">
    <property type="component" value="Unassembled WGS sequence"/>
</dbReference>
<reference evidence="7 8" key="1">
    <citation type="submission" date="2017-06" db="EMBL/GenBank/DDBJ databases">
        <title>Global population genomics of the pathogenic fungus Cryptococcus neoformans var. grubii.</title>
        <authorList>
            <person name="Cuomo C."/>
            <person name="Litvintseva A."/>
            <person name="Chen Y."/>
            <person name="Young S."/>
            <person name="Zeng Q."/>
            <person name="Chapman S."/>
            <person name="Gujja S."/>
            <person name="Saif S."/>
            <person name="Birren B."/>
        </authorList>
    </citation>
    <scope>NUCLEOTIDE SEQUENCE [LARGE SCALE GENOMIC DNA]</scope>
    <source>
        <strain evidence="7 8">Tu259-1</strain>
    </source>
</reference>
<keyword evidence="4" id="KW-0863">Zinc-finger</keyword>
<feature type="compositionally biased region" description="Gly residues" evidence="5">
    <location>
        <begin position="980"/>
        <end position="989"/>
    </location>
</feature>
<dbReference type="InterPro" id="IPR035979">
    <property type="entry name" value="RBD_domain_sf"/>
</dbReference>
<evidence type="ECO:0000259" key="6">
    <source>
        <dbReference type="PROSITE" id="PS50157"/>
    </source>
</evidence>
<dbReference type="Pfam" id="PF00076">
    <property type="entry name" value="RRM_1"/>
    <property type="match status" value="1"/>
</dbReference>
<dbReference type="GO" id="GO:0016604">
    <property type="term" value="C:nuclear body"/>
    <property type="evidence" value="ECO:0007669"/>
    <property type="project" value="TreeGrafter"/>
</dbReference>
<dbReference type="GO" id="GO:0016070">
    <property type="term" value="P:RNA metabolic process"/>
    <property type="evidence" value="ECO:0007669"/>
    <property type="project" value="UniProtKB-ARBA"/>
</dbReference>
<feature type="compositionally biased region" description="Gly residues" evidence="5">
    <location>
        <begin position="926"/>
        <end position="942"/>
    </location>
</feature>
<dbReference type="InterPro" id="IPR039727">
    <property type="entry name" value="SE/Ars2"/>
</dbReference>
<accession>A0A854QFM1</accession>
<evidence type="ECO:0000313" key="7">
    <source>
        <dbReference type="EMBL" id="OXG23126.1"/>
    </source>
</evidence>
<organism evidence="7 8">
    <name type="scientific">Cryptococcus neoformans Tu259-1</name>
    <dbReference type="NCBI Taxonomy" id="1230072"/>
    <lineage>
        <taxon>Eukaryota</taxon>
        <taxon>Fungi</taxon>
        <taxon>Dikarya</taxon>
        <taxon>Basidiomycota</taxon>
        <taxon>Agaricomycotina</taxon>
        <taxon>Tremellomycetes</taxon>
        <taxon>Tremellales</taxon>
        <taxon>Cryptococcaceae</taxon>
        <taxon>Cryptococcus</taxon>
        <taxon>Cryptococcus neoformans species complex</taxon>
    </lineage>
</organism>
<keyword evidence="3" id="KW-0539">Nucleus</keyword>
<keyword evidence="4" id="KW-0862">Zinc</keyword>
<protein>
    <submittedName>
        <fullName evidence="7">Arsenite-resistant protein ASR2</fullName>
    </submittedName>
</protein>
<dbReference type="InterPro" id="IPR013087">
    <property type="entry name" value="Znf_C2H2_type"/>
</dbReference>
<evidence type="ECO:0000256" key="4">
    <source>
        <dbReference type="PROSITE-ProRule" id="PRU00042"/>
    </source>
</evidence>
<feature type="compositionally biased region" description="Acidic residues" evidence="5">
    <location>
        <begin position="618"/>
        <end position="633"/>
    </location>
</feature>
<feature type="compositionally biased region" description="Basic and acidic residues" evidence="5">
    <location>
        <begin position="449"/>
        <end position="469"/>
    </location>
</feature>
<dbReference type="PANTHER" id="PTHR13165">
    <property type="entry name" value="ARSENITE-RESISTANCE PROTEIN 2"/>
    <property type="match status" value="1"/>
</dbReference>
<feature type="compositionally biased region" description="Low complexity" evidence="5">
    <location>
        <begin position="50"/>
        <end position="67"/>
    </location>
</feature>
<dbReference type="CDD" id="cd00590">
    <property type="entry name" value="RRM_SF"/>
    <property type="match status" value="1"/>
</dbReference>
<dbReference type="AlphaFoldDB" id="A0A854QFM1"/>
<comment type="subcellular location">
    <subcellularLocation>
        <location evidence="1">Nucleus</location>
    </subcellularLocation>
</comment>
<feature type="compositionally biased region" description="Basic and acidic residues" evidence="5">
    <location>
        <begin position="562"/>
        <end position="596"/>
    </location>
</feature>
<sequence length="989" mass="109340">MHSLSNPYIVAGVHSINKVAMSEPPEQTSPKPGFTRGGFAPIPHRHSDIAPLPSTTSPTPALALSPSRVEWERGRGKERELPRRELDPEPEDRERRREWDEYPPRRESRGHWEDDFDRPKRRRSPSPLGPSHRPRLNSPSPPPPRFNIPDPASIETLLPFRTFAEWFRTSHPQTARADEEETRKHKEMIESGQATEQEAKEKVGMAKRYERYRKEFTSRQLYALFLTHRDSAWFKEKYLHFPEYAALRRRLNRQGRIPQVGQYISELRSGAHDQVSYDQIEDVPGVKLDEDEPEGLNRALGDKGEWGEDGAVRVELAPRTKQVFVKTVPPNCSRKALEDLFSKVPGFQWLAISDPSQKRSFHRVAWAQYADDTDVSKVIEQLDSTKIEGFTFHLTINTTPTIGRVRIAPPSVSTLDRLLLDGTRAKSLALKLEEELLGDDEESVVEGEGGEKAKPAEGDVKVEGEAAEEKPEVTKSLGLREKGSDVVEEVIMKLVDERGLTGEDLDEEQKVQKAKIILDQWIAYLRHGLSTCYYCIAPCAFMEELQRKCIAHVRAHPSSSTAEHHQEQEHEHEHEHEHDTEEHARTEVEDVVKSEVVDGAGDGTDVKAGVQVRKEEEKEADGEEVEKEVNDEDREMREDGQDNSKTVLTAHPSHAAANDRSDRERERKSRKNTFPQKTAEEKWIESHDLRIAPLLISSAALNLSEEKDGLRVGDYGGRDPEEELKKLCAPLIKQEEQSKYRCKECNKLFRAPEFVIKHITTKHTDVTQGRIDDVLYLNNFVLDPQHIQPSVSTLAAINDKLPASSSNPLNPSLPSSLPLNPFDPSVTGAAFSHSQMNGMGGMPMSMGMGMNPGGGHGTPGGQGHGQFNLMQQQMMMMLQMQQAMMMGQMGMGMGGGGMGGGVNASPMAGGAGAGAGGVGGGAMSTPTRGGGVGGGQLAGRMGGYAPSPANLAPLPPPPPGGEDPRARRGRVSYQDLDEPGAGGGGGLPY</sequence>
<dbReference type="Pfam" id="PF12066">
    <property type="entry name" value="SERRATE_Ars2_N"/>
    <property type="match status" value="1"/>
</dbReference>
<evidence type="ECO:0000256" key="3">
    <source>
        <dbReference type="ARBA" id="ARBA00023242"/>
    </source>
</evidence>
<proteinExistence type="inferred from homology"/>
<dbReference type="InterPro" id="IPR021933">
    <property type="entry name" value="SERRATE/Ars2_N"/>
</dbReference>
<name>A0A854QFM1_CRYNE</name>
<feature type="domain" description="C2H2-type" evidence="6">
    <location>
        <begin position="740"/>
        <end position="768"/>
    </location>
</feature>
<dbReference type="GO" id="GO:0031047">
    <property type="term" value="P:regulatory ncRNA-mediated gene silencing"/>
    <property type="evidence" value="ECO:0007669"/>
    <property type="project" value="UniProtKB-ARBA"/>
</dbReference>
<dbReference type="OrthoDB" id="342064at2759"/>
<dbReference type="PROSITE" id="PS50157">
    <property type="entry name" value="ZINC_FINGER_C2H2_2"/>
    <property type="match status" value="1"/>
</dbReference>
<dbReference type="PANTHER" id="PTHR13165:SF0">
    <property type="entry name" value="SERRATE RNA EFFECTOR MOLECULE HOMOLOG"/>
    <property type="match status" value="1"/>
</dbReference>
<feature type="region of interest" description="Disordered" evidence="5">
    <location>
        <begin position="557"/>
        <end position="680"/>
    </location>
</feature>
<dbReference type="InterPro" id="IPR000504">
    <property type="entry name" value="RRM_dom"/>
</dbReference>
<feature type="region of interest" description="Disordered" evidence="5">
    <location>
        <begin position="439"/>
        <end position="469"/>
    </location>
</feature>
<feature type="region of interest" description="Disordered" evidence="5">
    <location>
        <begin position="21"/>
        <end position="152"/>
    </location>
</feature>
<dbReference type="EMBL" id="AMKT01000037">
    <property type="protein sequence ID" value="OXG23126.1"/>
    <property type="molecule type" value="Genomic_DNA"/>
</dbReference>
<evidence type="ECO:0000313" key="8">
    <source>
        <dbReference type="Proteomes" id="UP000199727"/>
    </source>
</evidence>
<gene>
    <name evidence="7" type="ORF">C361_02894</name>
</gene>
<dbReference type="PROSITE" id="PS00028">
    <property type="entry name" value="ZINC_FINGER_C2H2_1"/>
    <property type="match status" value="1"/>
</dbReference>
<comment type="similarity">
    <text evidence="2">Belongs to the ARS2 family.</text>
</comment>
<evidence type="ECO:0000256" key="1">
    <source>
        <dbReference type="ARBA" id="ARBA00004123"/>
    </source>
</evidence>
<keyword evidence="4" id="KW-0479">Metal-binding</keyword>
<comment type="caution">
    <text evidence="7">The sequence shown here is derived from an EMBL/GenBank/DDBJ whole genome shotgun (WGS) entry which is preliminary data.</text>
</comment>
<feature type="compositionally biased region" description="Basic and acidic residues" evidence="5">
    <location>
        <begin position="69"/>
        <end position="113"/>
    </location>
</feature>